<dbReference type="EMBL" id="CADCTP010000347">
    <property type="protein sequence ID" value="CAA9283519.1"/>
    <property type="molecule type" value="Genomic_DNA"/>
</dbReference>
<dbReference type="PANTHER" id="PTHR48419">
    <property type="entry name" value="SULFOTRANSFERASE DOMAIN-CONTAINING PROTEIN"/>
    <property type="match status" value="1"/>
</dbReference>
<evidence type="ECO:0008006" key="2">
    <source>
        <dbReference type="Google" id="ProtNLM"/>
    </source>
</evidence>
<dbReference type="PANTHER" id="PTHR48419:SF1">
    <property type="entry name" value="SULFOTRANSFERASE DOMAIN-CONTAINING PROTEIN"/>
    <property type="match status" value="1"/>
</dbReference>
<gene>
    <name evidence="1" type="ORF">AVDCRST_MAG41-3783</name>
</gene>
<dbReference type="InterPro" id="IPR027417">
    <property type="entry name" value="P-loop_NTPase"/>
</dbReference>
<dbReference type="SUPFAM" id="SSF52540">
    <property type="entry name" value="P-loop containing nucleoside triphosphate hydrolases"/>
    <property type="match status" value="1"/>
</dbReference>
<dbReference type="Pfam" id="PF19798">
    <property type="entry name" value="Sulfotransfer_5"/>
    <property type="match status" value="1"/>
</dbReference>
<proteinExistence type="predicted"/>
<dbReference type="AlphaFoldDB" id="A0A6J4JP27"/>
<dbReference type="InterPro" id="IPR053226">
    <property type="entry name" value="Pyrrolopyrazine_biosynth_F"/>
</dbReference>
<organism evidence="1">
    <name type="scientific">uncultured Mycobacteriales bacterium</name>
    <dbReference type="NCBI Taxonomy" id="581187"/>
    <lineage>
        <taxon>Bacteria</taxon>
        <taxon>Bacillati</taxon>
        <taxon>Actinomycetota</taxon>
        <taxon>Actinomycetes</taxon>
        <taxon>Mycobacteriales</taxon>
        <taxon>environmental samples</taxon>
    </lineage>
</organism>
<protein>
    <recommendedName>
        <fullName evidence="2">Sulfotransferase family protein</fullName>
    </recommendedName>
</protein>
<sequence length="243" mass="26857">MSGRVVILWSPPRCRSTAFARVMMERGDLTVVHEPFSNRAAVGRVAVGTGTARTDPELLGLLLELGAAGPVFVKDTTDYRYPELLADPRLAEAENTFIIRDPAEAIASHHAMNPDVTLPEIGFERCWELFEVLRERTGRAPVVVDSADLVARPAALIESYCAAVGLPFLAHALTWRPGQREEWSRTAAWHRDAAATTGIEARSGSYPATVHTDERLAAYDRHHRPFYDRLRAHKLEGEPGGQP</sequence>
<name>A0A6J4JP27_9ACTN</name>
<dbReference type="Gene3D" id="3.40.50.300">
    <property type="entry name" value="P-loop containing nucleotide triphosphate hydrolases"/>
    <property type="match status" value="1"/>
</dbReference>
<evidence type="ECO:0000313" key="1">
    <source>
        <dbReference type="EMBL" id="CAA9283519.1"/>
    </source>
</evidence>
<accession>A0A6J4JP27</accession>
<reference evidence="1" key="1">
    <citation type="submission" date="2020-02" db="EMBL/GenBank/DDBJ databases">
        <authorList>
            <person name="Meier V. D."/>
        </authorList>
    </citation>
    <scope>NUCLEOTIDE SEQUENCE</scope>
    <source>
        <strain evidence="1">AVDCRST_MAG41</strain>
    </source>
</reference>